<dbReference type="CDD" id="cd06262">
    <property type="entry name" value="metallo-hydrolase-like_MBL-fold"/>
    <property type="match status" value="1"/>
</dbReference>
<evidence type="ECO:0000256" key="3">
    <source>
        <dbReference type="ARBA" id="ARBA00022801"/>
    </source>
</evidence>
<evidence type="ECO:0000259" key="5">
    <source>
        <dbReference type="SMART" id="SM00849"/>
    </source>
</evidence>
<proteinExistence type="predicted"/>
<keyword evidence="7" id="KW-1185">Reference proteome</keyword>
<evidence type="ECO:0000256" key="2">
    <source>
        <dbReference type="ARBA" id="ARBA00022723"/>
    </source>
</evidence>
<keyword evidence="3" id="KW-0378">Hydrolase</keyword>
<dbReference type="GO" id="GO:0016787">
    <property type="term" value="F:hydrolase activity"/>
    <property type="evidence" value="ECO:0007669"/>
    <property type="project" value="UniProtKB-KW"/>
</dbReference>
<reference evidence="7" key="1">
    <citation type="submission" date="2016-10" db="EMBL/GenBank/DDBJ databases">
        <authorList>
            <person name="Varghese N."/>
            <person name="Submissions S."/>
        </authorList>
    </citation>
    <scope>NUCLEOTIDE SEQUENCE [LARGE SCALE GENOMIC DNA]</scope>
    <source>
        <strain evidence="7">DSM 13078</strain>
    </source>
</reference>
<evidence type="ECO:0000256" key="4">
    <source>
        <dbReference type="ARBA" id="ARBA00022833"/>
    </source>
</evidence>
<dbReference type="Gene3D" id="3.60.15.10">
    <property type="entry name" value="Ribonuclease Z/Hydroxyacylglutathione hydrolase-like"/>
    <property type="match status" value="1"/>
</dbReference>
<gene>
    <name evidence="6" type="ORF">SAMN05444422_102116</name>
</gene>
<dbReference type="SUPFAM" id="SSF56281">
    <property type="entry name" value="Metallo-hydrolase/oxidoreductase"/>
    <property type="match status" value="1"/>
</dbReference>
<feature type="domain" description="Metallo-beta-lactamase" evidence="5">
    <location>
        <begin position="48"/>
        <end position="201"/>
    </location>
</feature>
<dbReference type="AlphaFoldDB" id="A0A1I1E1T2"/>
<protein>
    <submittedName>
        <fullName evidence="6">Glyoxylase, beta-lactamase superfamily II</fullName>
    </submittedName>
</protein>
<keyword evidence="2" id="KW-0479">Metal-binding</keyword>
<evidence type="ECO:0000313" key="6">
    <source>
        <dbReference type="EMBL" id="SFB80632.1"/>
    </source>
</evidence>
<sequence length="246" mass="26849">MVVSIGVATGRSVEIPRTGGNDARILLAADETPDMDVYHVTDEAETFTCNAFLAVGDTVTLVDAGAYEGVVDVIRRHVDDLDAVVLTHQHSDHVAQLESVVEAFDPDVYAYGDHPARTHALEDGDSVRIGDEEFDVVYTPGHADDHVSFVSETTLFSGDVVVHDDGAFDYGSFGRTDMAGQSRERLIESIRDLLERMPSGDEGSESAGVEHMYAGHGEVFHGDVRDVVETALERAERREPKYPETE</sequence>
<organism evidence="6 7">
    <name type="scientific">Natronobacterium haloterrestre</name>
    <name type="common">Halobiforma haloterrestris</name>
    <dbReference type="NCBI Taxonomy" id="148448"/>
    <lineage>
        <taxon>Archaea</taxon>
        <taxon>Methanobacteriati</taxon>
        <taxon>Methanobacteriota</taxon>
        <taxon>Stenosarchaea group</taxon>
        <taxon>Halobacteria</taxon>
        <taxon>Halobacteriales</taxon>
        <taxon>Natrialbaceae</taxon>
        <taxon>Natronobacterium</taxon>
    </lineage>
</organism>
<evidence type="ECO:0000256" key="1">
    <source>
        <dbReference type="ARBA" id="ARBA00001947"/>
    </source>
</evidence>
<dbReference type="SMART" id="SM00849">
    <property type="entry name" value="Lactamase_B"/>
    <property type="match status" value="1"/>
</dbReference>
<comment type="cofactor">
    <cofactor evidence="1">
        <name>Zn(2+)</name>
        <dbReference type="ChEBI" id="CHEBI:29105"/>
    </cofactor>
</comment>
<dbReference type="Proteomes" id="UP000199161">
    <property type="component" value="Unassembled WGS sequence"/>
</dbReference>
<dbReference type="InterPro" id="IPR001279">
    <property type="entry name" value="Metallo-B-lactamas"/>
</dbReference>
<dbReference type="Pfam" id="PF00753">
    <property type="entry name" value="Lactamase_B"/>
    <property type="match status" value="1"/>
</dbReference>
<dbReference type="EMBL" id="FOKW01000002">
    <property type="protein sequence ID" value="SFB80632.1"/>
    <property type="molecule type" value="Genomic_DNA"/>
</dbReference>
<dbReference type="PANTHER" id="PTHR46233:SF3">
    <property type="entry name" value="HYDROXYACYLGLUTATHIONE HYDROLASE GLOC"/>
    <property type="match status" value="1"/>
</dbReference>
<keyword evidence="4" id="KW-0862">Zinc</keyword>
<accession>A0A1I1E1T2</accession>
<dbReference type="InterPro" id="IPR036866">
    <property type="entry name" value="RibonucZ/Hydroxyglut_hydro"/>
</dbReference>
<dbReference type="PANTHER" id="PTHR46233">
    <property type="entry name" value="HYDROXYACYLGLUTATHIONE HYDROLASE GLOC"/>
    <property type="match status" value="1"/>
</dbReference>
<evidence type="ECO:0000313" key="7">
    <source>
        <dbReference type="Proteomes" id="UP000199161"/>
    </source>
</evidence>
<dbReference type="GO" id="GO:0046872">
    <property type="term" value="F:metal ion binding"/>
    <property type="evidence" value="ECO:0007669"/>
    <property type="project" value="UniProtKB-KW"/>
</dbReference>
<name>A0A1I1E1T2_NATHA</name>
<dbReference type="InterPro" id="IPR051453">
    <property type="entry name" value="MBL_Glyoxalase_II"/>
</dbReference>